<dbReference type="KEGG" id="afx:JZ786_23690"/>
<dbReference type="Proteomes" id="UP000663505">
    <property type="component" value="Chromosome"/>
</dbReference>
<reference evidence="1 2" key="1">
    <citation type="submission" date="2021-02" db="EMBL/GenBank/DDBJ databases">
        <title>Alicyclobacillus curvatus sp. nov. and Alicyclobacillus mengziensis sp. nov., two acidophilic bacteria isolated from acid mine drainage.</title>
        <authorList>
            <person name="Huang Y."/>
        </authorList>
    </citation>
    <scope>NUCLEOTIDE SEQUENCE [LARGE SCALE GENOMIC DNA]</scope>
    <source>
        <strain evidence="1 2">S30H14</strain>
    </source>
</reference>
<accession>A0A9X7VZI5</accession>
<dbReference type="RefSeq" id="WP_206656705.1">
    <property type="nucleotide sequence ID" value="NZ_CP071182.1"/>
</dbReference>
<keyword evidence="2" id="KW-1185">Reference proteome</keyword>
<gene>
    <name evidence="1" type="ORF">JZ786_23690</name>
</gene>
<evidence type="ECO:0000313" key="2">
    <source>
        <dbReference type="Proteomes" id="UP000663505"/>
    </source>
</evidence>
<organism evidence="1 2">
    <name type="scientific">Alicyclobacillus mengziensis</name>
    <dbReference type="NCBI Taxonomy" id="2931921"/>
    <lineage>
        <taxon>Bacteria</taxon>
        <taxon>Bacillati</taxon>
        <taxon>Bacillota</taxon>
        <taxon>Bacilli</taxon>
        <taxon>Bacillales</taxon>
        <taxon>Alicyclobacillaceae</taxon>
        <taxon>Alicyclobacillus</taxon>
    </lineage>
</organism>
<sequence>MRKWLSFMVVVIVIILGLGIWDVYSRNATYADASQAIKSSLPIVVKQEEQSGPWDVFQESTGAKVKVIATTNHLVSQNMKKNLAASLTNDPSMPPFKITDLQVDLASNQPTYSLHVIVDVTLPGFLGFQRHVSFGDIVQFKPISGQ</sequence>
<evidence type="ECO:0000313" key="1">
    <source>
        <dbReference type="EMBL" id="QSO47352.1"/>
    </source>
</evidence>
<protein>
    <submittedName>
        <fullName evidence="1">Uncharacterized protein</fullName>
    </submittedName>
</protein>
<proteinExistence type="predicted"/>
<name>A0A9X7VZI5_9BACL</name>
<dbReference type="AlphaFoldDB" id="A0A9X7VZI5"/>
<dbReference type="EMBL" id="CP071182">
    <property type="protein sequence ID" value="QSO47352.1"/>
    <property type="molecule type" value="Genomic_DNA"/>
</dbReference>